<evidence type="ECO:0000256" key="2">
    <source>
        <dbReference type="SAM" id="MobiDB-lite"/>
    </source>
</evidence>
<evidence type="ECO:0000313" key="4">
    <source>
        <dbReference type="EMBL" id="ETV66011.1"/>
    </source>
</evidence>
<dbReference type="Gene3D" id="1.10.10.60">
    <property type="entry name" value="Homeodomain-like"/>
    <property type="match status" value="1"/>
</dbReference>
<dbReference type="GeneID" id="20819424"/>
<accession>W4FGP5</accession>
<dbReference type="EMBL" id="KI913219">
    <property type="protein sequence ID" value="ETV66011.1"/>
    <property type="molecule type" value="Genomic_DNA"/>
</dbReference>
<dbReference type="Pfam" id="PF03221">
    <property type="entry name" value="HTH_Tnp_Tc5"/>
    <property type="match status" value="1"/>
</dbReference>
<dbReference type="VEuPathDB" id="FungiDB:H257_17428"/>
<dbReference type="GO" id="GO:0003677">
    <property type="term" value="F:DNA binding"/>
    <property type="evidence" value="ECO:0007669"/>
    <property type="project" value="UniProtKB-KW"/>
</dbReference>
<evidence type="ECO:0000259" key="3">
    <source>
        <dbReference type="Pfam" id="PF03221"/>
    </source>
</evidence>
<feature type="region of interest" description="Disordered" evidence="2">
    <location>
        <begin position="1"/>
        <end position="27"/>
    </location>
</feature>
<dbReference type="InterPro" id="IPR006600">
    <property type="entry name" value="HTH_CenpB_DNA-bd_dom"/>
</dbReference>
<dbReference type="OrthoDB" id="71701at2759"/>
<protein>
    <recommendedName>
        <fullName evidence="3">HTH CENPB-type domain-containing protein</fullName>
    </recommendedName>
</protein>
<proteinExistence type="predicted"/>
<gene>
    <name evidence="4" type="ORF">H257_17428</name>
</gene>
<reference evidence="4" key="1">
    <citation type="submission" date="2013-12" db="EMBL/GenBank/DDBJ databases">
        <title>The Genome Sequence of Aphanomyces astaci APO3.</title>
        <authorList>
            <consortium name="The Broad Institute Genomics Platform"/>
            <person name="Russ C."/>
            <person name="Tyler B."/>
            <person name="van West P."/>
            <person name="Dieguez-Uribeondo J."/>
            <person name="Young S.K."/>
            <person name="Zeng Q."/>
            <person name="Gargeya S."/>
            <person name="Fitzgerald M."/>
            <person name="Abouelleil A."/>
            <person name="Alvarado L."/>
            <person name="Chapman S.B."/>
            <person name="Gainer-Dewar J."/>
            <person name="Goldberg J."/>
            <person name="Griggs A."/>
            <person name="Gujja S."/>
            <person name="Hansen M."/>
            <person name="Howarth C."/>
            <person name="Imamovic A."/>
            <person name="Ireland A."/>
            <person name="Larimer J."/>
            <person name="McCowan C."/>
            <person name="Murphy C."/>
            <person name="Pearson M."/>
            <person name="Poon T.W."/>
            <person name="Priest M."/>
            <person name="Roberts A."/>
            <person name="Saif S."/>
            <person name="Shea T."/>
            <person name="Sykes S."/>
            <person name="Wortman J."/>
            <person name="Nusbaum C."/>
            <person name="Birren B."/>
        </authorList>
    </citation>
    <scope>NUCLEOTIDE SEQUENCE [LARGE SCALE GENOMIC DNA]</scope>
    <source>
        <strain evidence="4">APO3</strain>
    </source>
</reference>
<sequence>MENTRVQTVRLKPRGRPRITPGPPKPPKKFRNTLTSYKMKWAVIESFDSVGMAEILARFFPHHKDGRLDSTRKKATSWPCQEIVRTYGVPVTSRMIQVMALEMAIDSGIEQRAFTASWSWFQGFKKRFKLTLRAGTRIGQDTQGDGDKALATFAARVAQVMRDNNIDVVYSADQTAVNYEYLP</sequence>
<dbReference type="AlphaFoldDB" id="W4FGP5"/>
<dbReference type="SUPFAM" id="SSF46689">
    <property type="entry name" value="Homeodomain-like"/>
    <property type="match status" value="1"/>
</dbReference>
<feature type="domain" description="HTH CENPB-type" evidence="3">
    <location>
        <begin position="85"/>
        <end position="133"/>
    </location>
</feature>
<organism evidence="4">
    <name type="scientific">Aphanomyces astaci</name>
    <name type="common">Crayfish plague agent</name>
    <dbReference type="NCBI Taxonomy" id="112090"/>
    <lineage>
        <taxon>Eukaryota</taxon>
        <taxon>Sar</taxon>
        <taxon>Stramenopiles</taxon>
        <taxon>Oomycota</taxon>
        <taxon>Saprolegniomycetes</taxon>
        <taxon>Saprolegniales</taxon>
        <taxon>Verrucalvaceae</taxon>
        <taxon>Aphanomyces</taxon>
    </lineage>
</organism>
<name>W4FGP5_APHAT</name>
<dbReference type="InterPro" id="IPR009057">
    <property type="entry name" value="Homeodomain-like_sf"/>
</dbReference>
<dbReference type="RefSeq" id="XP_009844530.1">
    <property type="nucleotide sequence ID" value="XM_009846228.1"/>
</dbReference>
<keyword evidence="1" id="KW-0238">DNA-binding</keyword>
<evidence type="ECO:0000256" key="1">
    <source>
        <dbReference type="ARBA" id="ARBA00023125"/>
    </source>
</evidence>